<dbReference type="OrthoDB" id="9802264at2"/>
<evidence type="ECO:0000313" key="7">
    <source>
        <dbReference type="Proteomes" id="UP000077667"/>
    </source>
</evidence>
<dbReference type="PANTHER" id="PTHR43023">
    <property type="entry name" value="PROTEIN TRIGALACTOSYLDIACYLGLYCEROL 3, CHLOROPLASTIC"/>
    <property type="match status" value="1"/>
</dbReference>
<dbReference type="PROSITE" id="PS50893">
    <property type="entry name" value="ABC_TRANSPORTER_2"/>
    <property type="match status" value="1"/>
</dbReference>
<dbReference type="EMBL" id="CP015772">
    <property type="protein sequence ID" value="ANH79799.1"/>
    <property type="molecule type" value="Genomic_DNA"/>
</dbReference>
<evidence type="ECO:0000259" key="5">
    <source>
        <dbReference type="PROSITE" id="PS50893"/>
    </source>
</evidence>
<evidence type="ECO:0000256" key="3">
    <source>
        <dbReference type="ARBA" id="ARBA00022840"/>
    </source>
</evidence>
<name>A0A1A9HY97_9BACT</name>
<dbReference type="RefSeq" id="WP_067751060.1">
    <property type="nucleotide sequence ID" value="NZ_CP015772.1"/>
</dbReference>
<dbReference type="PROSITE" id="PS00211">
    <property type="entry name" value="ABC_TRANSPORTER_1"/>
    <property type="match status" value="1"/>
</dbReference>
<dbReference type="GO" id="GO:0005524">
    <property type="term" value="F:ATP binding"/>
    <property type="evidence" value="ECO:0007669"/>
    <property type="project" value="UniProtKB-KW"/>
</dbReference>
<dbReference type="SMART" id="SM00382">
    <property type="entry name" value="AAA"/>
    <property type="match status" value="1"/>
</dbReference>
<evidence type="ECO:0000313" key="6">
    <source>
        <dbReference type="EMBL" id="ANH79799.1"/>
    </source>
</evidence>
<accession>A0A1A9HY97</accession>
<keyword evidence="7" id="KW-1185">Reference proteome</keyword>
<reference evidence="6 7" key="1">
    <citation type="submission" date="2016-05" db="EMBL/GenBank/DDBJ databases">
        <title>Niabella ginsenosidivorans BS26 whole genome sequencing.</title>
        <authorList>
            <person name="Im W.T."/>
            <person name="Siddiqi M.Z."/>
        </authorList>
    </citation>
    <scope>NUCLEOTIDE SEQUENCE [LARGE SCALE GENOMIC DNA]</scope>
    <source>
        <strain evidence="6 7">BS26</strain>
    </source>
</reference>
<dbReference type="InterPro" id="IPR003593">
    <property type="entry name" value="AAA+_ATPase"/>
</dbReference>
<dbReference type="PANTHER" id="PTHR43023:SF6">
    <property type="entry name" value="INTERMEMBRANE PHOSPHOLIPID TRANSPORT SYSTEM ATP-BINDING PROTEIN MLAF"/>
    <property type="match status" value="1"/>
</dbReference>
<dbReference type="InterPro" id="IPR003439">
    <property type="entry name" value="ABC_transporter-like_ATP-bd"/>
</dbReference>
<feature type="domain" description="ABC transporter" evidence="5">
    <location>
        <begin position="2"/>
        <end position="239"/>
    </location>
</feature>
<dbReference type="KEGG" id="nia:A8C56_01365"/>
<proteinExistence type="predicted"/>
<dbReference type="Proteomes" id="UP000077667">
    <property type="component" value="Chromosome"/>
</dbReference>
<keyword evidence="2" id="KW-0547">Nucleotide-binding</keyword>
<feature type="region of interest" description="Disordered" evidence="4">
    <location>
        <begin position="277"/>
        <end position="303"/>
    </location>
</feature>
<evidence type="ECO:0000256" key="4">
    <source>
        <dbReference type="SAM" id="MobiDB-lite"/>
    </source>
</evidence>
<keyword evidence="3 6" id="KW-0067">ATP-binding</keyword>
<dbReference type="GO" id="GO:0016887">
    <property type="term" value="F:ATP hydrolysis activity"/>
    <property type="evidence" value="ECO:0007669"/>
    <property type="project" value="InterPro"/>
</dbReference>
<dbReference type="InterPro" id="IPR017871">
    <property type="entry name" value="ABC_transporter-like_CS"/>
</dbReference>
<dbReference type="Gene3D" id="3.40.50.300">
    <property type="entry name" value="P-loop containing nucleotide triphosphate hydrolases"/>
    <property type="match status" value="1"/>
</dbReference>
<protein>
    <submittedName>
        <fullName evidence="6">ABC transporter ATP-binding protein</fullName>
    </submittedName>
</protein>
<dbReference type="SUPFAM" id="SSF52540">
    <property type="entry name" value="P-loop containing nucleoside triphosphate hydrolases"/>
    <property type="match status" value="1"/>
</dbReference>
<evidence type="ECO:0000256" key="1">
    <source>
        <dbReference type="ARBA" id="ARBA00022448"/>
    </source>
</evidence>
<dbReference type="STRING" id="1176587.A8C56_01365"/>
<evidence type="ECO:0000256" key="2">
    <source>
        <dbReference type="ARBA" id="ARBA00022741"/>
    </source>
</evidence>
<keyword evidence="1" id="KW-0813">Transport</keyword>
<dbReference type="AlphaFoldDB" id="A0A1A9HY97"/>
<dbReference type="InterPro" id="IPR027417">
    <property type="entry name" value="P-loop_NTPase"/>
</dbReference>
<organism evidence="6 7">
    <name type="scientific">Niabella ginsenosidivorans</name>
    <dbReference type="NCBI Taxonomy" id="1176587"/>
    <lineage>
        <taxon>Bacteria</taxon>
        <taxon>Pseudomonadati</taxon>
        <taxon>Bacteroidota</taxon>
        <taxon>Chitinophagia</taxon>
        <taxon>Chitinophagales</taxon>
        <taxon>Chitinophagaceae</taxon>
        <taxon>Niabella</taxon>
    </lineage>
</organism>
<dbReference type="Pfam" id="PF00005">
    <property type="entry name" value="ABC_tran"/>
    <property type="match status" value="1"/>
</dbReference>
<sequence>MIELKDLKKSFDEKPVLKGVSVVMDDGKCNLIIGSSGSGKTVLMKCMVGLFKPTSGNVLYDGADFVNLSDKEQKTIREKIGMLFQGGALFDSQTVEQNVMFPMDMFTNEKYSKKRERVKQVLDRVQLKEEAYKKFPSEISGGMQKRVALARAIVLNPKYLFCDEPNSGLDPQTSLVIDKLIHEITKEYDMTTIVNTHDMNSVMEIGDHIIYMHQGEKEWEGNNKEIIFSKNEKLNEFIFASEFLRDAKNMRTIQETGEIPKEVEAGIKDAIEEKLNVDLDGDGHIGDPGKADEPSEKKAPPKK</sequence>
<gene>
    <name evidence="6" type="ORF">A8C56_01365</name>
</gene>